<gene>
    <name evidence="5" type="ORF">IGS68_25090</name>
</gene>
<proteinExistence type="predicted"/>
<feature type="domain" description="Cadherin-like" evidence="4">
    <location>
        <begin position="355"/>
        <end position="449"/>
    </location>
</feature>
<feature type="domain" description="Cadherin-like" evidence="4">
    <location>
        <begin position="257"/>
        <end position="352"/>
    </location>
</feature>
<dbReference type="PANTHER" id="PTHR38340">
    <property type="entry name" value="S-LAYER PROTEIN"/>
    <property type="match status" value="1"/>
</dbReference>
<dbReference type="InterPro" id="IPR050557">
    <property type="entry name" value="RTX_toxin/Mannuronan_C5-epim"/>
</dbReference>
<dbReference type="InterPro" id="IPR011049">
    <property type="entry name" value="Serralysin-like_metalloprot_C"/>
</dbReference>
<accession>A0ABX7B536</accession>
<dbReference type="Pfam" id="PF00353">
    <property type="entry name" value="HemolysinCabind"/>
    <property type="match status" value="3"/>
</dbReference>
<evidence type="ECO:0000259" key="4">
    <source>
        <dbReference type="Pfam" id="PF17892"/>
    </source>
</evidence>
<dbReference type="RefSeq" id="WP_201075224.1">
    <property type="nucleotide sequence ID" value="NZ_CP067420.1"/>
</dbReference>
<feature type="region of interest" description="Disordered" evidence="3">
    <location>
        <begin position="1566"/>
        <end position="1667"/>
    </location>
</feature>
<keyword evidence="2" id="KW-0964">Secreted</keyword>
<dbReference type="Proteomes" id="UP000595197">
    <property type="component" value="Chromosome"/>
</dbReference>
<evidence type="ECO:0000256" key="2">
    <source>
        <dbReference type="ARBA" id="ARBA00022525"/>
    </source>
</evidence>
<evidence type="ECO:0000313" key="6">
    <source>
        <dbReference type="Proteomes" id="UP000595197"/>
    </source>
</evidence>
<dbReference type="EMBL" id="CP067420">
    <property type="protein sequence ID" value="QQP89228.1"/>
    <property type="molecule type" value="Genomic_DNA"/>
</dbReference>
<evidence type="ECO:0000256" key="3">
    <source>
        <dbReference type="SAM" id="MobiDB-lite"/>
    </source>
</evidence>
<keyword evidence="6" id="KW-1185">Reference proteome</keyword>
<dbReference type="PROSITE" id="PS00330">
    <property type="entry name" value="HEMOLYSIN_CALCIUM"/>
    <property type="match status" value="2"/>
</dbReference>
<dbReference type="Gene3D" id="2.150.10.10">
    <property type="entry name" value="Serralysin-like metalloprotease, C-terminal"/>
    <property type="match status" value="1"/>
</dbReference>
<dbReference type="InterPro" id="IPR018511">
    <property type="entry name" value="Hemolysin-typ_Ca-bd_CS"/>
</dbReference>
<sequence>MGRMSGEDGSPMSLADIAQSFSVQQEATEQYPFLADPSADPEPFLRSVYKNLFNRDSIDQGGLDYWTGKIAEGRPIGLIIIDIISGAQGADAVMVENKAQVAAYYTEQYKARKAEWNLSDIDAAKAVLDGVTDDAATVESGKSAVDTAITEDLPSYAVSPAAPSADEGQWVTFILDTTKVEPGTKIAYTLTGVSAEDVVGGQLTGEFTVGEDGKASINVELVADLTTEGPETLTITLDGMEVSASATVNDTSMTPGNEGPVAGAPVVLDSTQEDGSAVIFSKEQLLANVKDAEDDVLSIVGVSYDEAAGTLVKIDEDTWSFTPAANYNGTVSFEVTVSDGAHQTVAYATLQVESVNDWPEASGPVTFDAIQEDTTLVMTAKQLLANVTDADGDNLIVTDVEVDTAFGDLTRIDETTWSFKPIANYNGPVSFVVNVSDGEDQIATSASVEIIPVNDAPVFAGVADTTIVQRAANAIFAGATVSDAEQNYAGGKLTVSIASGAAATNLDALTIGDSNVILTGNAANKSIIIDADGNAATTKDQTLIGSVTGGTYTVADPSKGIEAGYKPLVITLNDKATDELVSTLLKSVKLSADTVAERTVTVTASDANGATSLLSSAKIAVTASSALQLTGLSDDDRSMLVADEPASIGGGNASANLVASGVPVAGSTLKVELSGTFDASDVLALSGNGARVVSGFVLVTDDSSEINIGTITGGLASPLLITFNEDATDDLISTLLRNITFDATNGDGDRKVTFTLTGAAPGNIATAEVNLAVASGFLTLTVGDDTNTTFAAPGVSPTGINVFQGTVGTLNSGDEFSGGASTSDRLEVTLGSTVVSPIISKVEAFDLTSSAATGGLDFTDVSDVKSVMVRGAFATTLANIGAGVATVNAGQMTAALTASFAETSGDVSVIGSTADDTISFGATLNNADVVNGGLGNDTVNADIDGLTAETGALKIANVETVNLSATEAAATVDASGITGEAGSVRLNVSGDQEVTLLNVGPAVGSIVSNQMIDGKLNVSFAAGSGNVLVTGGNGDDTMSFGTTLNNADAVDGGAGVDTLNATINGLTLDWNSEAASTGLLNIVNVETVNLTTTGENSRIVLFGLDTDAKVNVSGSASLNVILAPGTDLDASGLTGEASLTATYFGTLNDTKVTGSGNADTVTAVLSGMMGITDLPDVEVSGPEITGVEKIRLAIDDSAALDAGKISGPVVYEIADLDQIDSNDLMGISAPSGLSIVNIGTDDVEVNAAGWTGNVTGWTEAGLKANAYSGLLSVDFGKNLSEGDKVIGSKTGLTYVSATLEDGQSYSATLTNVGNIALNVEGSSTVTFDGSKITSTDQGLTDLRLSDSMDGEDLAYFQEANTAAQDALTADLVDGTDADLDGAVTAAQQLLDADLIDGTDADLDDAVTAAQQLLDADLVDGSDADLDDAVTAAQQLLDADLVDGSDADLDDAVTAAQQLLDADLIDGSDADLDDAVTAAQQLLDADLIDGSDADLDDAVTAAQQLLDADLVDGSDADLDDAFVDAKGALASYEAQNPGPYDLDPEWQALSQAVIEAQGEVTERSDLRRALSEAQGEVTERSDLRQALSDAQGEVTERSDLRQALSEAQGEVTERSDLRQALSDAQGEVTERSDLRQALSEAQGEVTERSDLRQALSDAQGEVTERSDLRQDVTDAQKALDDATSASKSSIALDNLTSTVKEVDASGFLGKVSATLTYVGTATEKGILNGGHNDDILTGGAGQDIIRGGAGNDVIKAGAGNDIITGGTGVDELTGGAGSDTFVFSSEDTGAGVGNRDVVFDFTIGQDKIDLQSVEGVARFTDLDISVGSNTTIVAWTEMSGDNKPMVHEIELVGNITLSANDFIFGGSNPP</sequence>
<evidence type="ECO:0000256" key="1">
    <source>
        <dbReference type="ARBA" id="ARBA00004613"/>
    </source>
</evidence>
<dbReference type="PANTHER" id="PTHR38340:SF1">
    <property type="entry name" value="S-LAYER PROTEIN"/>
    <property type="match status" value="1"/>
</dbReference>
<protein>
    <submittedName>
        <fullName evidence="5">Cadherin-like domain-containing protein</fullName>
    </submittedName>
</protein>
<comment type="subcellular location">
    <subcellularLocation>
        <location evidence="1">Secreted</location>
    </subcellularLocation>
</comment>
<organism evidence="5 6">
    <name type="scientific">Skermanella cutis</name>
    <dbReference type="NCBI Taxonomy" id="2775420"/>
    <lineage>
        <taxon>Bacteria</taxon>
        <taxon>Pseudomonadati</taxon>
        <taxon>Pseudomonadota</taxon>
        <taxon>Alphaproteobacteria</taxon>
        <taxon>Rhodospirillales</taxon>
        <taxon>Azospirillaceae</taxon>
        <taxon>Skermanella</taxon>
    </lineage>
</organism>
<reference evidence="5" key="1">
    <citation type="submission" date="2021-02" db="EMBL/GenBank/DDBJ databases">
        <title>Skermanella TT6 skin isolate.</title>
        <authorList>
            <person name="Lee K."/>
            <person name="Ganzorig M."/>
        </authorList>
    </citation>
    <scope>NUCLEOTIDE SEQUENCE</scope>
    <source>
        <strain evidence="5">TT6</strain>
    </source>
</reference>
<evidence type="ECO:0000313" key="5">
    <source>
        <dbReference type="EMBL" id="QQP89228.1"/>
    </source>
</evidence>
<dbReference type="PRINTS" id="PR00313">
    <property type="entry name" value="CABNDNGRPT"/>
</dbReference>
<dbReference type="NCBIfam" id="NF012211">
    <property type="entry name" value="tand_rpt_95"/>
    <property type="match status" value="2"/>
</dbReference>
<dbReference type="Pfam" id="PF17892">
    <property type="entry name" value="Cadherin_5"/>
    <property type="match status" value="2"/>
</dbReference>
<dbReference type="SUPFAM" id="SSF51120">
    <property type="entry name" value="beta-Roll"/>
    <property type="match status" value="1"/>
</dbReference>
<dbReference type="InterPro" id="IPR041690">
    <property type="entry name" value="Cadherin_5"/>
</dbReference>
<dbReference type="InterPro" id="IPR001343">
    <property type="entry name" value="Hemolysn_Ca-bd"/>
</dbReference>
<dbReference type="Gene3D" id="2.60.40.3440">
    <property type="match status" value="1"/>
</dbReference>
<name>A0ABX7B536_9PROT</name>